<feature type="region of interest" description="Disordered" evidence="4">
    <location>
        <begin position="194"/>
        <end position="232"/>
    </location>
</feature>
<dbReference type="InterPro" id="IPR041384">
    <property type="entry name" value="DNTTIP1_dimer"/>
</dbReference>
<dbReference type="GO" id="GO:0003677">
    <property type="term" value="F:DNA binding"/>
    <property type="evidence" value="ECO:0007669"/>
    <property type="project" value="UniProtKB-KW"/>
</dbReference>
<evidence type="ECO:0000313" key="7">
    <source>
        <dbReference type="EMBL" id="CAB3372388.1"/>
    </source>
</evidence>
<name>A0A8S1CWH7_9INSE</name>
<keyword evidence="2" id="KW-0238">DNA-binding</keyword>
<comment type="caution">
    <text evidence="7">The sequence shown here is derived from an EMBL/GenBank/DDBJ whole genome shotgun (WGS) entry which is preliminary data.</text>
</comment>
<evidence type="ECO:0000313" key="8">
    <source>
        <dbReference type="Proteomes" id="UP000494165"/>
    </source>
</evidence>
<dbReference type="PANTHER" id="PTHR23399:SF2">
    <property type="entry name" value="DEOXYNUCLEOTIDYLTRANSFERASE TERMINAL-INTERACTING PROTEIN 1"/>
    <property type="match status" value="1"/>
</dbReference>
<reference evidence="7 8" key="1">
    <citation type="submission" date="2020-04" db="EMBL/GenBank/DDBJ databases">
        <authorList>
            <person name="Alioto T."/>
            <person name="Alioto T."/>
            <person name="Gomez Garrido J."/>
        </authorList>
    </citation>
    <scope>NUCLEOTIDE SEQUENCE [LARGE SCALE GENOMIC DNA]</scope>
</reference>
<dbReference type="Pfam" id="PF18192">
    <property type="entry name" value="DNTTIP1_dimer"/>
    <property type="match status" value="1"/>
</dbReference>
<evidence type="ECO:0000259" key="5">
    <source>
        <dbReference type="Pfam" id="PF18192"/>
    </source>
</evidence>
<dbReference type="PANTHER" id="PTHR23399">
    <property type="entry name" value="DEOXYNUCLEOTIDYLTRANSFERASE TERMINAL-INTERACTING PROTEIN 1"/>
    <property type="match status" value="1"/>
</dbReference>
<proteinExistence type="predicted"/>
<sequence length="482" mass="55334">MTVLCSLTCVCYLNKIMVVQRNQLPWPSNSEVQQHSQQQIREFSLPTYHQNQSYHILQPPRQNIQHQQPPQLVEWKNTFNMRKENLKNMPIGRLHKNNAPSSVSKESVAVAQSLNLLRQNIQSCVNRELDLVIKRYIDKFFEPALANLTANLGNQAVSDEHVKRVCRAILEEAKQMYMPNKTESNGRQNANFEKATSSQNASNFGNNKDSGTQPEASKTICKKKVKSGAQRLAKPDNIRREAPKWDPERINKESLFVMGSRANKAMGFGLTRGRLYIKHPELFRYSGDQEDKDWLIRHSLMPPTGQKAYIMIVSDITELAQSEDYRESQTLMLHELKGFEAPDFMLQKIKNFMQHMRTDLPGGHRRYKRAIAGPSEPPEPEQPIQPRANYQLNNYPPKMEAEKNNYFNGSTIAPIYQTMNTVDTSYFSQLQTLDGNAQQHQEPMQFYSMPVNNATAVQYTNYSMWNNDNVGTPTTNCGNTLQ</sequence>
<keyword evidence="8" id="KW-1185">Reference proteome</keyword>
<evidence type="ECO:0000256" key="3">
    <source>
        <dbReference type="ARBA" id="ARBA00023242"/>
    </source>
</evidence>
<gene>
    <name evidence="7" type="ORF">CLODIP_2_CD10153</name>
</gene>
<dbReference type="InterPro" id="IPR026064">
    <property type="entry name" value="TdIF1"/>
</dbReference>
<evidence type="ECO:0008006" key="9">
    <source>
        <dbReference type="Google" id="ProtNLM"/>
    </source>
</evidence>
<accession>A0A8S1CWH7</accession>
<feature type="compositionally biased region" description="Polar residues" evidence="4">
    <location>
        <begin position="194"/>
        <end position="216"/>
    </location>
</feature>
<dbReference type="InterPro" id="IPR049121">
    <property type="entry name" value="TdIF1_C"/>
</dbReference>
<dbReference type="EMBL" id="CADEPI010000072">
    <property type="protein sequence ID" value="CAB3372388.1"/>
    <property type="molecule type" value="Genomic_DNA"/>
</dbReference>
<dbReference type="GO" id="GO:0031491">
    <property type="term" value="F:nucleosome binding"/>
    <property type="evidence" value="ECO:0007669"/>
    <property type="project" value="TreeGrafter"/>
</dbReference>
<feature type="domain" description="TdIF1 C-terminal" evidence="6">
    <location>
        <begin position="254"/>
        <end position="349"/>
    </location>
</feature>
<dbReference type="Pfam" id="PF21229">
    <property type="entry name" value="TdIF1_2nd"/>
    <property type="match status" value="1"/>
</dbReference>
<protein>
    <recommendedName>
        <fullName evidence="9">DNTTIP1 dimerisation domain-containing protein</fullName>
    </recommendedName>
</protein>
<evidence type="ECO:0000256" key="4">
    <source>
        <dbReference type="SAM" id="MobiDB-lite"/>
    </source>
</evidence>
<dbReference type="AlphaFoldDB" id="A0A8S1CWH7"/>
<dbReference type="OrthoDB" id="5860246at2759"/>
<evidence type="ECO:0000256" key="1">
    <source>
        <dbReference type="ARBA" id="ARBA00004123"/>
    </source>
</evidence>
<dbReference type="Proteomes" id="UP000494165">
    <property type="component" value="Unassembled WGS sequence"/>
</dbReference>
<feature type="domain" description="DNTTIP1 dimerisation" evidence="5">
    <location>
        <begin position="112"/>
        <end position="179"/>
    </location>
</feature>
<evidence type="ECO:0000256" key="2">
    <source>
        <dbReference type="ARBA" id="ARBA00023125"/>
    </source>
</evidence>
<keyword evidence="3" id="KW-0539">Nucleus</keyword>
<comment type="subcellular location">
    <subcellularLocation>
        <location evidence="1">Nucleus</location>
    </subcellularLocation>
</comment>
<dbReference type="GO" id="GO:0005634">
    <property type="term" value="C:nucleus"/>
    <property type="evidence" value="ECO:0007669"/>
    <property type="project" value="UniProtKB-SubCell"/>
</dbReference>
<evidence type="ECO:0000259" key="6">
    <source>
        <dbReference type="Pfam" id="PF21229"/>
    </source>
</evidence>
<organism evidence="7 8">
    <name type="scientific">Cloeon dipterum</name>
    <dbReference type="NCBI Taxonomy" id="197152"/>
    <lineage>
        <taxon>Eukaryota</taxon>
        <taxon>Metazoa</taxon>
        <taxon>Ecdysozoa</taxon>
        <taxon>Arthropoda</taxon>
        <taxon>Hexapoda</taxon>
        <taxon>Insecta</taxon>
        <taxon>Pterygota</taxon>
        <taxon>Palaeoptera</taxon>
        <taxon>Ephemeroptera</taxon>
        <taxon>Pisciforma</taxon>
        <taxon>Baetidae</taxon>
        <taxon>Cloeon</taxon>
    </lineage>
</organism>